<keyword evidence="8" id="KW-0472">Membrane</keyword>
<keyword evidence="4" id="KW-0488">Methylation</keyword>
<evidence type="ECO:0000313" key="12">
    <source>
        <dbReference type="EMBL" id="NIA52217.1"/>
    </source>
</evidence>
<dbReference type="Pfam" id="PF07963">
    <property type="entry name" value="N_methyl"/>
    <property type="match status" value="1"/>
</dbReference>
<feature type="domain" description="General secretion pathway GspH" evidence="11">
    <location>
        <begin position="45"/>
        <end position="143"/>
    </location>
</feature>
<keyword evidence="3" id="KW-1003">Cell membrane</keyword>
<accession>A0ABX0P5U2</accession>
<keyword evidence="5" id="KW-0997">Cell inner membrane</keyword>
<evidence type="ECO:0000256" key="3">
    <source>
        <dbReference type="ARBA" id="ARBA00022475"/>
    </source>
</evidence>
<evidence type="ECO:0000256" key="1">
    <source>
        <dbReference type="ARBA" id="ARBA00004377"/>
    </source>
</evidence>
<dbReference type="InterPro" id="IPR022346">
    <property type="entry name" value="T2SS_GspH"/>
</dbReference>
<gene>
    <name evidence="12" type="ORF">HAV22_00930</name>
</gene>
<dbReference type="Gene3D" id="3.55.40.10">
    <property type="entry name" value="minor pseudopilin epsh domain"/>
    <property type="match status" value="1"/>
</dbReference>
<comment type="subcellular location">
    <subcellularLocation>
        <location evidence="1">Cell inner membrane</location>
        <topology evidence="1">Single-pass membrane protein</topology>
    </subcellularLocation>
</comment>
<evidence type="ECO:0000313" key="13">
    <source>
        <dbReference type="Proteomes" id="UP000716322"/>
    </source>
</evidence>
<evidence type="ECO:0000256" key="10">
    <source>
        <dbReference type="ARBA" id="ARBA00030775"/>
    </source>
</evidence>
<comment type="caution">
    <text evidence="12">The sequence shown here is derived from an EMBL/GenBank/DDBJ whole genome shotgun (WGS) entry which is preliminary data.</text>
</comment>
<dbReference type="InterPro" id="IPR012902">
    <property type="entry name" value="N_methyl_site"/>
</dbReference>
<evidence type="ECO:0000259" key="11">
    <source>
        <dbReference type="Pfam" id="PF12019"/>
    </source>
</evidence>
<comment type="similarity">
    <text evidence="9">Belongs to the GSP H family.</text>
</comment>
<evidence type="ECO:0000256" key="8">
    <source>
        <dbReference type="ARBA" id="ARBA00023136"/>
    </source>
</evidence>
<dbReference type="SUPFAM" id="SSF54523">
    <property type="entry name" value="Pili subunits"/>
    <property type="match status" value="1"/>
</dbReference>
<protein>
    <recommendedName>
        <fullName evidence="2">Type II secretion system protein H</fullName>
    </recommendedName>
    <alternativeName>
        <fullName evidence="10">General secretion pathway protein H</fullName>
    </alternativeName>
</protein>
<dbReference type="InterPro" id="IPR045584">
    <property type="entry name" value="Pilin-like"/>
</dbReference>
<keyword evidence="7" id="KW-1133">Transmembrane helix</keyword>
<keyword evidence="6" id="KW-0812">Transmembrane</keyword>
<reference evidence="12 13" key="1">
    <citation type="submission" date="2020-03" db="EMBL/GenBank/DDBJ databases">
        <title>Genome sequence of strain Massilia sp. TW-1.</title>
        <authorList>
            <person name="Chaudhary D.K."/>
        </authorList>
    </citation>
    <scope>NUCLEOTIDE SEQUENCE [LARGE SCALE GENOMIC DNA]</scope>
    <source>
        <strain evidence="12 13">TW-1</strain>
    </source>
</reference>
<proteinExistence type="inferred from homology"/>
<sequence length="152" mass="15658">MVTSRRGGFTVIELLAVVAVTAILSAMAAPAFKSLVAGQRARNASTDLYAALMLTRSEAIKRNAQVTLQSAAAGWQAGWSIPNPTDTGHPIANHGPVLGATITAPASVVYLSNGRVASDTSPSFDIAVDGASTHRCVQVDLSGRPRLLSTGC</sequence>
<dbReference type="EMBL" id="JAAQOM010000001">
    <property type="protein sequence ID" value="NIA52217.1"/>
    <property type="molecule type" value="Genomic_DNA"/>
</dbReference>
<organism evidence="12 13">
    <name type="scientific">Telluria antibiotica</name>
    <dbReference type="NCBI Taxonomy" id="2717319"/>
    <lineage>
        <taxon>Bacteria</taxon>
        <taxon>Pseudomonadati</taxon>
        <taxon>Pseudomonadota</taxon>
        <taxon>Betaproteobacteria</taxon>
        <taxon>Burkholderiales</taxon>
        <taxon>Oxalobacteraceae</taxon>
        <taxon>Telluria group</taxon>
        <taxon>Telluria</taxon>
    </lineage>
</organism>
<name>A0ABX0P5U2_9BURK</name>
<dbReference type="Proteomes" id="UP000716322">
    <property type="component" value="Unassembled WGS sequence"/>
</dbReference>
<evidence type="ECO:0000256" key="5">
    <source>
        <dbReference type="ARBA" id="ARBA00022519"/>
    </source>
</evidence>
<evidence type="ECO:0000256" key="4">
    <source>
        <dbReference type="ARBA" id="ARBA00022481"/>
    </source>
</evidence>
<keyword evidence="13" id="KW-1185">Reference proteome</keyword>
<evidence type="ECO:0000256" key="2">
    <source>
        <dbReference type="ARBA" id="ARBA00021549"/>
    </source>
</evidence>
<dbReference type="NCBIfam" id="TIGR02532">
    <property type="entry name" value="IV_pilin_GFxxxE"/>
    <property type="match status" value="1"/>
</dbReference>
<evidence type="ECO:0000256" key="7">
    <source>
        <dbReference type="ARBA" id="ARBA00022989"/>
    </source>
</evidence>
<dbReference type="Pfam" id="PF12019">
    <property type="entry name" value="GspH"/>
    <property type="match status" value="1"/>
</dbReference>
<dbReference type="RefSeq" id="WP_166856329.1">
    <property type="nucleotide sequence ID" value="NZ_JAAQOM010000001.1"/>
</dbReference>
<evidence type="ECO:0000256" key="9">
    <source>
        <dbReference type="ARBA" id="ARBA00025772"/>
    </source>
</evidence>
<evidence type="ECO:0000256" key="6">
    <source>
        <dbReference type="ARBA" id="ARBA00022692"/>
    </source>
</evidence>